<proteinExistence type="predicted"/>
<dbReference type="AlphaFoldDB" id="A0A9P6KK46"/>
<comment type="caution">
    <text evidence="1">The sequence shown here is derived from an EMBL/GenBank/DDBJ whole genome shotgun (WGS) entry which is preliminary data.</text>
</comment>
<dbReference type="EMBL" id="WJXW01000017">
    <property type="protein sequence ID" value="KAF9729221.1"/>
    <property type="molecule type" value="Genomic_DNA"/>
</dbReference>
<gene>
    <name evidence="1" type="ORF">PMIN01_12911</name>
</gene>
<sequence>MSSTLTFEIVYSLFHWMSGDISPQVLGAKHRRTSSTASTPKIKFRNEWELYSRSLKCSSGLRDTIIAQPNERREQDGYLPRQQSACRIAAEPSQQLRNESWARGGWKVKKPDETLRSENDGSLGW</sequence>
<evidence type="ECO:0000313" key="1">
    <source>
        <dbReference type="EMBL" id="KAF9729221.1"/>
    </source>
</evidence>
<dbReference type="OrthoDB" id="10609446at2759"/>
<name>A0A9P6KK46_9PLEO</name>
<accession>A0A9P6KK46</accession>
<reference evidence="1" key="1">
    <citation type="journal article" date="2020" name="Mol. Plant Microbe Interact.">
        <title>Genome Sequence of the Biocontrol Agent Coniothyrium minitans strain Conio (IMI 134523).</title>
        <authorList>
            <person name="Patel D."/>
            <person name="Shittu T.A."/>
            <person name="Baroncelli R."/>
            <person name="Muthumeenakshi S."/>
            <person name="Osborne T.H."/>
            <person name="Janganan T.K."/>
            <person name="Sreenivasaprasad S."/>
        </authorList>
    </citation>
    <scope>NUCLEOTIDE SEQUENCE</scope>
    <source>
        <strain evidence="1">Conio</strain>
    </source>
</reference>
<evidence type="ECO:0000313" key="2">
    <source>
        <dbReference type="Proteomes" id="UP000756921"/>
    </source>
</evidence>
<organism evidence="1 2">
    <name type="scientific">Paraphaeosphaeria minitans</name>
    <dbReference type="NCBI Taxonomy" id="565426"/>
    <lineage>
        <taxon>Eukaryota</taxon>
        <taxon>Fungi</taxon>
        <taxon>Dikarya</taxon>
        <taxon>Ascomycota</taxon>
        <taxon>Pezizomycotina</taxon>
        <taxon>Dothideomycetes</taxon>
        <taxon>Pleosporomycetidae</taxon>
        <taxon>Pleosporales</taxon>
        <taxon>Massarineae</taxon>
        <taxon>Didymosphaeriaceae</taxon>
        <taxon>Paraphaeosphaeria</taxon>
    </lineage>
</organism>
<keyword evidence="2" id="KW-1185">Reference proteome</keyword>
<dbReference type="Proteomes" id="UP000756921">
    <property type="component" value="Unassembled WGS sequence"/>
</dbReference>
<protein>
    <submittedName>
        <fullName evidence="1">Uncharacterized protein</fullName>
    </submittedName>
</protein>